<dbReference type="VEuPathDB" id="MicrosporidiaDB:HERIO_369"/>
<organism evidence="1 2">
    <name type="scientific">Hepatospora eriocheir</name>
    <dbReference type="NCBI Taxonomy" id="1081669"/>
    <lineage>
        <taxon>Eukaryota</taxon>
        <taxon>Fungi</taxon>
        <taxon>Fungi incertae sedis</taxon>
        <taxon>Microsporidia</taxon>
        <taxon>Hepatosporidae</taxon>
        <taxon>Hepatospora</taxon>
    </lineage>
</organism>
<accession>A0A1X0QDM0</accession>
<protein>
    <submittedName>
        <fullName evidence="1">Uncharacterized protein</fullName>
    </submittedName>
</protein>
<evidence type="ECO:0000313" key="2">
    <source>
        <dbReference type="Proteomes" id="UP000192356"/>
    </source>
</evidence>
<dbReference type="Proteomes" id="UP000192356">
    <property type="component" value="Unassembled WGS sequence"/>
</dbReference>
<proteinExistence type="predicted"/>
<gene>
    <name evidence="1" type="ORF">HERIO_369</name>
</gene>
<evidence type="ECO:0000313" key="1">
    <source>
        <dbReference type="EMBL" id="ORD97783.1"/>
    </source>
</evidence>
<sequence length="90" mass="10921">MNQDEYNKLISQHYKEIYTFKKTEKKQINTKIELMTPFDATPDYYKGKVQKYSLNAFPHCNSLFIRKMPNNTLLKTLAFYDIKQYKLKRK</sequence>
<name>A0A1X0QDM0_9MICR</name>
<reference evidence="1 2" key="1">
    <citation type="journal article" date="2017" name="Environ. Microbiol.">
        <title>Decay of the glycolytic pathway and adaptation to intranuclear parasitism within Enterocytozoonidae microsporidia.</title>
        <authorList>
            <person name="Wiredu Boakye D."/>
            <person name="Jaroenlak P."/>
            <person name="Prachumwat A."/>
            <person name="Williams T.A."/>
            <person name="Bateman K.S."/>
            <person name="Itsathitphaisarn O."/>
            <person name="Sritunyalucksana K."/>
            <person name="Paszkiewicz K.H."/>
            <person name="Moore K.A."/>
            <person name="Stentiford G.D."/>
            <person name="Williams B.A."/>
        </authorList>
    </citation>
    <scope>NUCLEOTIDE SEQUENCE [LARGE SCALE GENOMIC DNA]</scope>
    <source>
        <strain evidence="1 2">GB1</strain>
    </source>
</reference>
<dbReference type="VEuPathDB" id="MicrosporidiaDB:A0H76_2660"/>
<dbReference type="AlphaFoldDB" id="A0A1X0QDM0"/>
<comment type="caution">
    <text evidence="1">The sequence shown here is derived from an EMBL/GenBank/DDBJ whole genome shotgun (WGS) entry which is preliminary data.</text>
</comment>
<dbReference type="EMBL" id="LVKB01000010">
    <property type="protein sequence ID" value="ORD97783.1"/>
    <property type="molecule type" value="Genomic_DNA"/>
</dbReference>
<keyword evidence="2" id="KW-1185">Reference proteome</keyword>